<dbReference type="SUPFAM" id="SSF53756">
    <property type="entry name" value="UDP-Glycosyltransferase/glycogen phosphorylase"/>
    <property type="match status" value="1"/>
</dbReference>
<dbReference type="EMBL" id="CP019875">
    <property type="protein sequence ID" value="AQU87517.1"/>
    <property type="molecule type" value="Genomic_DNA"/>
</dbReference>
<dbReference type="KEGG" id="kna:B0W47_08540"/>
<accession>A0A9N7C9V1</accession>
<dbReference type="GO" id="GO:0047355">
    <property type="term" value="F:CDP-glycerol glycerophosphotransferase activity"/>
    <property type="evidence" value="ECO:0007669"/>
    <property type="project" value="InterPro"/>
</dbReference>
<dbReference type="Gene3D" id="3.40.50.12580">
    <property type="match status" value="1"/>
</dbReference>
<reference evidence="2" key="1">
    <citation type="submission" date="2017-02" db="EMBL/GenBank/DDBJ databases">
        <title>zhang.</title>
        <authorList>
            <person name="Zhang H."/>
        </authorList>
    </citation>
    <scope>NUCLEOTIDE SEQUENCE [LARGE SCALE GENOMIC DNA]</scope>
    <source>
        <strain evidence="2">RZS01</strain>
    </source>
</reference>
<organism evidence="1 2">
    <name type="scientific">Komagataeibacter nataicola</name>
    <dbReference type="NCBI Taxonomy" id="265960"/>
    <lineage>
        <taxon>Bacteria</taxon>
        <taxon>Pseudomonadati</taxon>
        <taxon>Pseudomonadota</taxon>
        <taxon>Alphaproteobacteria</taxon>
        <taxon>Acetobacterales</taxon>
        <taxon>Acetobacteraceae</taxon>
        <taxon>Komagataeibacter</taxon>
    </lineage>
</organism>
<name>A0A9N7C9V1_9PROT</name>
<dbReference type="Proteomes" id="UP000189683">
    <property type="component" value="Chromosome"/>
</dbReference>
<evidence type="ECO:0008006" key="3">
    <source>
        <dbReference type="Google" id="ProtNLM"/>
    </source>
</evidence>
<evidence type="ECO:0000313" key="2">
    <source>
        <dbReference type="Proteomes" id="UP000189683"/>
    </source>
</evidence>
<dbReference type="AlphaFoldDB" id="A0A9N7C9V1"/>
<protein>
    <recommendedName>
        <fullName evidence="3">Glycerophosphotransferase</fullName>
    </recommendedName>
</protein>
<sequence>MTVKIAFVYIAEPYQCYHAASVASALSALPDCSVTEYYSFSDSAEHLRHIRTLFGGNDSLSIRPFQKSVFTKILHIGRRLDREKSHVFRENIEELNNYDAIISTENTAAFLKQQGLKKPKLILIKHGAGDRKVRNEYMVKYFDFVLFPGPKIRNYFLKEGFTTEEKTTSIGYPKFDIFNAIKAEEFSIFPKNKPIVLYNPHYKKSQTSYYKWKNFIIESFENQNYYDLVISPHVKMFHEGYFVNEFLLKRRNSENVYIDTGSINSVNMTYTSNSSIYVGDVSSQVYEFIIEPRPCVFLNPHKIKWQGNPYFKHWEFGEVVENRNDIMPAIRRAKEQHYLYLDAQKEMIRKTFGTMPLLGASQRAATAIIDYLNQINMA</sequence>
<dbReference type="GO" id="GO:0016020">
    <property type="term" value="C:membrane"/>
    <property type="evidence" value="ECO:0007669"/>
    <property type="project" value="InterPro"/>
</dbReference>
<gene>
    <name evidence="1" type="ORF">B0W47_08540</name>
</gene>
<dbReference type="RefSeq" id="WP_078525383.1">
    <property type="nucleotide sequence ID" value="NZ_CP019875.1"/>
</dbReference>
<proteinExistence type="predicted"/>
<dbReference type="InterPro" id="IPR007554">
    <property type="entry name" value="Glycerophosphate_synth"/>
</dbReference>
<dbReference type="Pfam" id="PF04464">
    <property type="entry name" value="Glyphos_transf"/>
    <property type="match status" value="1"/>
</dbReference>
<dbReference type="InterPro" id="IPR043148">
    <property type="entry name" value="TagF_C"/>
</dbReference>
<evidence type="ECO:0000313" key="1">
    <source>
        <dbReference type="EMBL" id="AQU87517.1"/>
    </source>
</evidence>